<proteinExistence type="predicted"/>
<accession>A0AA42KCX0</accession>
<evidence type="ECO:0000313" key="2">
    <source>
        <dbReference type="EMBL" id="MDH0827751.1"/>
    </source>
</evidence>
<evidence type="ECO:0000313" key="1">
    <source>
        <dbReference type="EMBL" id="MDG9788664.1"/>
    </source>
</evidence>
<protein>
    <submittedName>
        <fullName evidence="2">Uncharacterized protein</fullName>
    </submittedName>
</protein>
<comment type="caution">
    <text evidence="2">The sequence shown here is derived from an EMBL/GenBank/DDBJ whole genome shotgun (WGS) entry which is preliminary data.</text>
</comment>
<organism evidence="2 3">
    <name type="scientific">Acinetobacter johnsonii</name>
    <dbReference type="NCBI Taxonomy" id="40214"/>
    <lineage>
        <taxon>Bacteria</taxon>
        <taxon>Pseudomonadati</taxon>
        <taxon>Pseudomonadota</taxon>
        <taxon>Gammaproteobacteria</taxon>
        <taxon>Moraxellales</taxon>
        <taxon>Moraxellaceae</taxon>
        <taxon>Acinetobacter</taxon>
    </lineage>
</organism>
<reference evidence="2" key="1">
    <citation type="submission" date="2022-09" db="EMBL/GenBank/DDBJ databases">
        <title>Intensive care unit water sources are persistently colonized with multi-drug resistant bacteria and are the site of extensive horizontal gene transfer of antibiotic resistance genes.</title>
        <authorList>
            <person name="Diorio-Toth L."/>
        </authorList>
    </citation>
    <scope>NUCLEOTIDE SEQUENCE</scope>
    <source>
        <strain evidence="2">GD03885</strain>
        <strain evidence="1">GD04065</strain>
    </source>
</reference>
<name>A0AA42KCX0_ACIJO</name>
<gene>
    <name evidence="2" type="ORF">N5C97_14920</name>
    <name evidence="1" type="ORF">N7566_17085</name>
</gene>
<sequence>MKKMNDTSVNQQFCEMEILFLSDVNTTLNGKIRPISKINDLDANQWFDIANLLLRYNIVLSHYAKQIGIEMAQKQCH</sequence>
<dbReference type="Proteomes" id="UP001157887">
    <property type="component" value="Unassembled WGS sequence"/>
</dbReference>
<dbReference type="RefSeq" id="WP_227567096.1">
    <property type="nucleotide sequence ID" value="NZ_CANMLB010000037.1"/>
</dbReference>
<dbReference type="EMBL" id="JAOCCL010000053">
    <property type="protein sequence ID" value="MDH0827751.1"/>
    <property type="molecule type" value="Genomic_DNA"/>
</dbReference>
<evidence type="ECO:0000313" key="3">
    <source>
        <dbReference type="Proteomes" id="UP001160116"/>
    </source>
</evidence>
<dbReference type="Proteomes" id="UP001160116">
    <property type="component" value="Unassembled WGS sequence"/>
</dbReference>
<dbReference type="EMBL" id="JAOECG010000043">
    <property type="protein sequence ID" value="MDG9788664.1"/>
    <property type="molecule type" value="Genomic_DNA"/>
</dbReference>
<dbReference type="AlphaFoldDB" id="A0AA42KCX0"/>